<reference evidence="5 6" key="1">
    <citation type="submission" date="2019-03" db="EMBL/GenBank/DDBJ databases">
        <title>Genomic Encyclopedia of Type Strains, Phase III (KMG-III): the genomes of soil and plant-associated and newly described type strains.</title>
        <authorList>
            <person name="Whitman W."/>
        </authorList>
    </citation>
    <scope>NUCLEOTIDE SEQUENCE [LARGE SCALE GENOMIC DNA]</scope>
    <source>
        <strain evidence="5 6">CGMCC 1.7660</strain>
    </source>
</reference>
<evidence type="ECO:0000256" key="3">
    <source>
        <dbReference type="PIRSR" id="PIRSR036979-1"/>
    </source>
</evidence>
<proteinExistence type="inferred from homology"/>
<evidence type="ECO:0000256" key="1">
    <source>
        <dbReference type="ARBA" id="ARBA00022723"/>
    </source>
</evidence>
<comment type="similarity">
    <text evidence="4">Belongs to the arginase family.</text>
</comment>
<dbReference type="PANTHER" id="PTHR11358">
    <property type="entry name" value="ARGINASE/AGMATINASE"/>
    <property type="match status" value="1"/>
</dbReference>
<dbReference type="PIRSF" id="PIRSF036979">
    <property type="entry name" value="Arginase"/>
    <property type="match status" value="1"/>
</dbReference>
<dbReference type="SUPFAM" id="SSF52768">
    <property type="entry name" value="Arginase/deacetylase"/>
    <property type="match status" value="1"/>
</dbReference>
<dbReference type="InterPro" id="IPR006035">
    <property type="entry name" value="Ureohydrolase"/>
</dbReference>
<evidence type="ECO:0000256" key="2">
    <source>
        <dbReference type="ARBA" id="ARBA00022801"/>
    </source>
</evidence>
<dbReference type="InterPro" id="IPR023696">
    <property type="entry name" value="Ureohydrolase_dom_sf"/>
</dbReference>
<dbReference type="Proteomes" id="UP000295783">
    <property type="component" value="Unassembled WGS sequence"/>
</dbReference>
<comment type="cofactor">
    <cofactor evidence="3">
        <name>Mn(2+)</name>
        <dbReference type="ChEBI" id="CHEBI:29035"/>
    </cofactor>
    <text evidence="3">Binds 2 manganese ions per subunit.</text>
</comment>
<dbReference type="GO" id="GO:0008783">
    <property type="term" value="F:agmatinase activity"/>
    <property type="evidence" value="ECO:0007669"/>
    <property type="project" value="TreeGrafter"/>
</dbReference>
<name>A0A4R6WNI6_9PROT</name>
<feature type="binding site" evidence="3">
    <location>
        <position position="167"/>
    </location>
    <ligand>
        <name>Mn(2+)</name>
        <dbReference type="ChEBI" id="CHEBI:29035"/>
        <label>1</label>
    </ligand>
</feature>
<dbReference type="GO" id="GO:0046872">
    <property type="term" value="F:metal ion binding"/>
    <property type="evidence" value="ECO:0007669"/>
    <property type="project" value="UniProtKB-KW"/>
</dbReference>
<feature type="binding site" evidence="3">
    <location>
        <position position="169"/>
    </location>
    <ligand>
        <name>Mn(2+)</name>
        <dbReference type="ChEBI" id="CHEBI:29035"/>
        <label>1</label>
    </ligand>
</feature>
<dbReference type="PANTHER" id="PTHR11358:SF26">
    <property type="entry name" value="GUANIDINO ACID HYDROLASE, MITOCHONDRIAL"/>
    <property type="match status" value="1"/>
</dbReference>
<gene>
    <name evidence="5" type="ORF">A8950_2984</name>
</gene>
<feature type="binding site" evidence="3">
    <location>
        <position position="138"/>
    </location>
    <ligand>
        <name>Mn(2+)</name>
        <dbReference type="ChEBI" id="CHEBI:29035"/>
        <label>1</label>
    </ligand>
</feature>
<keyword evidence="3" id="KW-0464">Manganese</keyword>
<evidence type="ECO:0000313" key="6">
    <source>
        <dbReference type="Proteomes" id="UP000295783"/>
    </source>
</evidence>
<dbReference type="GO" id="GO:0033389">
    <property type="term" value="P:putrescine biosynthetic process from arginine, via agmatine"/>
    <property type="evidence" value="ECO:0007669"/>
    <property type="project" value="TreeGrafter"/>
</dbReference>
<protein>
    <submittedName>
        <fullName evidence="5">Guanidinopropionase</fullName>
    </submittedName>
</protein>
<dbReference type="RefSeq" id="WP_208109873.1">
    <property type="nucleotide sequence ID" value="NZ_SNYW01000011.1"/>
</dbReference>
<feature type="binding site" evidence="3">
    <location>
        <position position="171"/>
    </location>
    <ligand>
        <name>Mn(2+)</name>
        <dbReference type="ChEBI" id="CHEBI:29035"/>
        <label>1</label>
    </ligand>
</feature>
<accession>A0A4R6WNI6</accession>
<keyword evidence="6" id="KW-1185">Reference proteome</keyword>
<evidence type="ECO:0000313" key="5">
    <source>
        <dbReference type="EMBL" id="TDQ80454.1"/>
    </source>
</evidence>
<feature type="binding site" evidence="3">
    <location>
        <position position="261"/>
    </location>
    <ligand>
        <name>Mn(2+)</name>
        <dbReference type="ChEBI" id="CHEBI:29035"/>
        <label>1</label>
    </ligand>
</feature>
<dbReference type="EMBL" id="SNYW01000011">
    <property type="protein sequence ID" value="TDQ80454.1"/>
    <property type="molecule type" value="Genomic_DNA"/>
</dbReference>
<dbReference type="PROSITE" id="PS51409">
    <property type="entry name" value="ARGINASE_2"/>
    <property type="match status" value="1"/>
</dbReference>
<keyword evidence="2" id="KW-0378">Hydrolase</keyword>
<organism evidence="5 6">
    <name type="scientific">Dongia mobilis</name>
    <dbReference type="NCBI Taxonomy" id="578943"/>
    <lineage>
        <taxon>Bacteria</taxon>
        <taxon>Pseudomonadati</taxon>
        <taxon>Pseudomonadota</taxon>
        <taxon>Alphaproteobacteria</taxon>
        <taxon>Rhodospirillales</taxon>
        <taxon>Dongiaceae</taxon>
        <taxon>Dongia</taxon>
    </lineage>
</organism>
<comment type="caution">
    <text evidence="5">The sequence shown here is derived from an EMBL/GenBank/DDBJ whole genome shotgun (WGS) entry which is preliminary data.</text>
</comment>
<evidence type="ECO:0000256" key="4">
    <source>
        <dbReference type="PROSITE-ProRule" id="PRU00742"/>
    </source>
</evidence>
<dbReference type="Pfam" id="PF00491">
    <property type="entry name" value="Arginase"/>
    <property type="match status" value="1"/>
</dbReference>
<feature type="binding site" evidence="3">
    <location>
        <position position="263"/>
    </location>
    <ligand>
        <name>Mn(2+)</name>
        <dbReference type="ChEBI" id="CHEBI:29035"/>
        <label>1</label>
    </ligand>
</feature>
<keyword evidence="1 3" id="KW-0479">Metal-binding</keyword>
<dbReference type="Gene3D" id="3.40.800.10">
    <property type="entry name" value="Ureohydrolase domain"/>
    <property type="match status" value="1"/>
</dbReference>
<dbReference type="AlphaFoldDB" id="A0A4R6WNI6"/>
<sequence>MTEKPIAQPITDAVYAERAKEMENWYWWGVQTFFKCAFNPDPAACDIALVGVPHSSGNGSTERDQHLAPRAIRNASGWYRRAHQKFQLRPWDACRINDIGDVPLPEAMVNDICVDHIEEFYKRLDLAGTRPVSIGGDHSITGPILRALGGKEGRLSGGSKIALVHFDAHRDDYEHLPHWLGSRRSAAHWAAYTIHEEIVDPAHSIQLGMRGNPMKARKDPAQSDMGYEIIPAEHIFERGMEDVGKAIRARVGDMPVYITFDLDVLDPCDAPGVSNLEPGYRGLRSYEAIKLVQSLRGTNVIGGDIVCMIPSKDNETHITAMNSVVLMFEMLSLIADRHFRKD</sequence>